<dbReference type="Pfam" id="PF04145">
    <property type="entry name" value="Ctr"/>
    <property type="match status" value="1"/>
</dbReference>
<feature type="transmembrane region" description="Helical" evidence="6">
    <location>
        <begin position="67"/>
        <end position="85"/>
    </location>
</feature>
<evidence type="ECO:0000256" key="1">
    <source>
        <dbReference type="ARBA" id="ARBA00006921"/>
    </source>
</evidence>
<evidence type="ECO:0000256" key="3">
    <source>
        <dbReference type="ARBA" id="ARBA00022796"/>
    </source>
</evidence>
<accession>A0A251NIE9</accession>
<keyword evidence="8" id="KW-1185">Reference proteome</keyword>
<protein>
    <recommendedName>
        <fullName evidence="6">Copper transport protein</fullName>
    </recommendedName>
</protein>
<dbReference type="STRING" id="3760.A0A251NIE9"/>
<comment type="subcellular location">
    <subcellularLocation>
        <location evidence="6">Membrane</location>
        <topology evidence="6">Multi-pass membrane protein</topology>
    </subcellularLocation>
</comment>
<evidence type="ECO:0000313" key="7">
    <source>
        <dbReference type="EMBL" id="ONH99051.1"/>
    </source>
</evidence>
<reference evidence="7 8" key="1">
    <citation type="journal article" date="2013" name="Nat. Genet.">
        <title>The high-quality draft genome of peach (Prunus persica) identifies unique patterns of genetic diversity, domestication and genome evolution.</title>
        <authorList>
            <consortium name="International Peach Genome Initiative"/>
            <person name="Verde I."/>
            <person name="Abbott A.G."/>
            <person name="Scalabrin S."/>
            <person name="Jung S."/>
            <person name="Shu S."/>
            <person name="Marroni F."/>
            <person name="Zhebentyayeva T."/>
            <person name="Dettori M.T."/>
            <person name="Grimwood J."/>
            <person name="Cattonaro F."/>
            <person name="Zuccolo A."/>
            <person name="Rossini L."/>
            <person name="Jenkins J."/>
            <person name="Vendramin E."/>
            <person name="Meisel L.A."/>
            <person name="Decroocq V."/>
            <person name="Sosinski B."/>
            <person name="Prochnik S."/>
            <person name="Mitros T."/>
            <person name="Policriti A."/>
            <person name="Cipriani G."/>
            <person name="Dondini L."/>
            <person name="Ficklin S."/>
            <person name="Goodstein D.M."/>
            <person name="Xuan P."/>
            <person name="Del Fabbro C."/>
            <person name="Aramini V."/>
            <person name="Copetti D."/>
            <person name="Gonzalez S."/>
            <person name="Horner D.S."/>
            <person name="Falchi R."/>
            <person name="Lucas S."/>
            <person name="Mica E."/>
            <person name="Maldonado J."/>
            <person name="Lazzari B."/>
            <person name="Bielenberg D."/>
            <person name="Pirona R."/>
            <person name="Miculan M."/>
            <person name="Barakat A."/>
            <person name="Testolin R."/>
            <person name="Stella A."/>
            <person name="Tartarini S."/>
            <person name="Tonutti P."/>
            <person name="Arus P."/>
            <person name="Orellana A."/>
            <person name="Wells C."/>
            <person name="Main D."/>
            <person name="Vizzotto G."/>
            <person name="Silva H."/>
            <person name="Salamini F."/>
            <person name="Schmutz J."/>
            <person name="Morgante M."/>
            <person name="Rokhsar D.S."/>
        </authorList>
    </citation>
    <scope>NUCLEOTIDE SEQUENCE [LARGE SCALE GENOMIC DNA]</scope>
    <source>
        <strain evidence="8">cv. Nemared</strain>
    </source>
</reference>
<keyword evidence="6" id="KW-0813">Transport</keyword>
<evidence type="ECO:0000256" key="2">
    <source>
        <dbReference type="ARBA" id="ARBA00022692"/>
    </source>
</evidence>
<evidence type="ECO:0000256" key="4">
    <source>
        <dbReference type="ARBA" id="ARBA00022989"/>
    </source>
</evidence>
<evidence type="ECO:0000313" key="8">
    <source>
        <dbReference type="Proteomes" id="UP000006882"/>
    </source>
</evidence>
<dbReference type="GO" id="GO:0005375">
    <property type="term" value="F:copper ion transmembrane transporter activity"/>
    <property type="evidence" value="ECO:0000318"/>
    <property type="project" value="GO_Central"/>
</dbReference>
<dbReference type="PANTHER" id="PTHR12483:SF83">
    <property type="entry name" value="COPPER TRANSPORT PROTEIN"/>
    <property type="match status" value="1"/>
</dbReference>
<keyword evidence="2 6" id="KW-0812">Transmembrane</keyword>
<sequence length="133" mass="14761">MKTHFTYFLGNTTEIMFSGWPGQSLESYMLALVSVFLLSLVVEWLSHTKLIDGSTADHYVSDGLKQTLMYAIRVGLAYLVMLAVMSFNVGVLLAAISGYSVGFLIFGSRVFMRSKKIVPNMDQTDDLTPINCC</sequence>
<dbReference type="GO" id="GO:0005886">
    <property type="term" value="C:plasma membrane"/>
    <property type="evidence" value="ECO:0000318"/>
    <property type="project" value="GO_Central"/>
</dbReference>
<name>A0A251NIE9_PRUPE</name>
<dbReference type="InterPro" id="IPR007274">
    <property type="entry name" value="Cop_transporter"/>
</dbReference>
<keyword evidence="3 6" id="KW-0187">Copper transport</keyword>
<dbReference type="AlphaFoldDB" id="A0A251NIE9"/>
<keyword evidence="6" id="KW-0186">Copper</keyword>
<keyword evidence="6" id="KW-0406">Ion transport</keyword>
<dbReference type="Proteomes" id="UP000006882">
    <property type="component" value="Chromosome G6"/>
</dbReference>
<dbReference type="PANTHER" id="PTHR12483">
    <property type="entry name" value="SOLUTE CARRIER FAMILY 31 COPPER TRANSPORTERS"/>
    <property type="match status" value="1"/>
</dbReference>
<evidence type="ECO:0000256" key="5">
    <source>
        <dbReference type="ARBA" id="ARBA00023136"/>
    </source>
</evidence>
<keyword evidence="4 6" id="KW-1133">Transmembrane helix</keyword>
<feature type="transmembrane region" description="Helical" evidence="6">
    <location>
        <begin position="27"/>
        <end position="46"/>
    </location>
</feature>
<feature type="transmembrane region" description="Helical" evidence="6">
    <location>
        <begin position="91"/>
        <end position="111"/>
    </location>
</feature>
<dbReference type="eggNOG" id="KOG3386">
    <property type="taxonomic scope" value="Eukaryota"/>
</dbReference>
<organism evidence="7 8">
    <name type="scientific">Prunus persica</name>
    <name type="common">Peach</name>
    <name type="synonym">Amygdalus persica</name>
    <dbReference type="NCBI Taxonomy" id="3760"/>
    <lineage>
        <taxon>Eukaryota</taxon>
        <taxon>Viridiplantae</taxon>
        <taxon>Streptophyta</taxon>
        <taxon>Embryophyta</taxon>
        <taxon>Tracheophyta</taxon>
        <taxon>Spermatophyta</taxon>
        <taxon>Magnoliopsida</taxon>
        <taxon>eudicotyledons</taxon>
        <taxon>Gunneridae</taxon>
        <taxon>Pentapetalae</taxon>
        <taxon>rosids</taxon>
        <taxon>fabids</taxon>
        <taxon>Rosales</taxon>
        <taxon>Rosaceae</taxon>
        <taxon>Amygdaloideae</taxon>
        <taxon>Amygdaleae</taxon>
        <taxon>Prunus</taxon>
    </lineage>
</organism>
<keyword evidence="5 6" id="KW-0472">Membrane</keyword>
<dbReference type="Gramene" id="ONH99051">
    <property type="protein sequence ID" value="ONH99051"/>
    <property type="gene ID" value="PRUPE_6G007600"/>
</dbReference>
<gene>
    <name evidence="7" type="ORF">PRUPE_6G007600</name>
</gene>
<dbReference type="EMBL" id="CM007656">
    <property type="protein sequence ID" value="ONH99051.1"/>
    <property type="molecule type" value="Genomic_DNA"/>
</dbReference>
<comment type="similarity">
    <text evidence="1 6">Belongs to the copper transporter (Ctr) (TC 1.A.56) family. SLC31A subfamily.</text>
</comment>
<proteinExistence type="inferred from homology"/>
<evidence type="ECO:0000256" key="6">
    <source>
        <dbReference type="RuleBase" id="RU367022"/>
    </source>
</evidence>